<dbReference type="EnsemblMetazoa" id="PPA22746.1">
    <property type="protein sequence ID" value="PPA22746.1"/>
    <property type="gene ID" value="WBGene00112300"/>
</dbReference>
<feature type="transmembrane region" description="Helical" evidence="26">
    <location>
        <begin position="1815"/>
        <end position="1835"/>
    </location>
</feature>
<evidence type="ECO:0000256" key="19">
    <source>
        <dbReference type="ARBA" id="ARBA00023134"/>
    </source>
</evidence>
<feature type="transmembrane region" description="Helical" evidence="26">
    <location>
        <begin position="1946"/>
        <end position="1966"/>
    </location>
</feature>
<dbReference type="Pfam" id="PF00022">
    <property type="entry name" value="Actin"/>
    <property type="match status" value="1"/>
</dbReference>
<dbReference type="PROSITE" id="PS51011">
    <property type="entry name" value="ARID"/>
    <property type="match status" value="1"/>
</dbReference>
<dbReference type="InterPro" id="IPR023801">
    <property type="entry name" value="His_deacetylse_dom"/>
</dbReference>
<keyword evidence="26" id="KW-0812">Transmembrane</keyword>
<feature type="transmembrane region" description="Helical" evidence="26">
    <location>
        <begin position="1640"/>
        <end position="1661"/>
    </location>
</feature>
<dbReference type="InterPro" id="IPR023696">
    <property type="entry name" value="Ureohydrolase_dom_sf"/>
</dbReference>
<dbReference type="InterPro" id="IPR018316">
    <property type="entry name" value="Tubulin/FtsZ_2-layer-sand-dom"/>
</dbReference>
<dbReference type="InterPro" id="IPR002656">
    <property type="entry name" value="Acyl_transf_3_dom"/>
</dbReference>
<dbReference type="InterPro" id="IPR036431">
    <property type="entry name" value="ARID_dom_sf"/>
</dbReference>
<dbReference type="FunFam" id="1.10.287.600:FF:000005">
    <property type="entry name" value="Tubulin alpha chain"/>
    <property type="match status" value="1"/>
</dbReference>
<organism evidence="27 28">
    <name type="scientific">Pristionchus pacificus</name>
    <name type="common">Parasitic nematode worm</name>
    <dbReference type="NCBI Taxonomy" id="54126"/>
    <lineage>
        <taxon>Eukaryota</taxon>
        <taxon>Metazoa</taxon>
        <taxon>Ecdysozoa</taxon>
        <taxon>Nematoda</taxon>
        <taxon>Chromadorea</taxon>
        <taxon>Rhabditida</taxon>
        <taxon>Rhabditina</taxon>
        <taxon>Diplogasteromorpha</taxon>
        <taxon>Diplogasteroidea</taxon>
        <taxon>Neodiplogasteridae</taxon>
        <taxon>Pristionchus</taxon>
    </lineage>
</organism>
<dbReference type="SUPFAM" id="SSF54928">
    <property type="entry name" value="RNA-binding domain, RBD"/>
    <property type="match status" value="1"/>
</dbReference>
<evidence type="ECO:0000313" key="27">
    <source>
        <dbReference type="EnsemblMetazoa" id="PPA22746.1"/>
    </source>
</evidence>
<accession>A0A8R1YGU5</accession>
<evidence type="ECO:0000256" key="8">
    <source>
        <dbReference type="ARBA" id="ARBA00022490"/>
    </source>
</evidence>
<dbReference type="GO" id="GO:0003723">
    <property type="term" value="F:RNA binding"/>
    <property type="evidence" value="ECO:0007669"/>
    <property type="project" value="UniProtKB-UniRule"/>
</dbReference>
<feature type="transmembrane region" description="Helical" evidence="26">
    <location>
        <begin position="2059"/>
        <end position="2079"/>
    </location>
</feature>
<dbReference type="SMART" id="SM00703">
    <property type="entry name" value="NRF"/>
    <property type="match status" value="1"/>
</dbReference>
<evidence type="ECO:0000256" key="9">
    <source>
        <dbReference type="ARBA" id="ARBA00022664"/>
    </source>
</evidence>
<dbReference type="SMART" id="SM00355">
    <property type="entry name" value="ZnF_C2H2"/>
    <property type="match status" value="2"/>
</dbReference>
<dbReference type="SUPFAM" id="SSF46774">
    <property type="entry name" value="ARID-like"/>
    <property type="match status" value="1"/>
</dbReference>
<dbReference type="Gene3D" id="3.40.50.1440">
    <property type="entry name" value="Tubulin/FtsZ, GTPase domain"/>
    <property type="match status" value="1"/>
</dbReference>
<dbReference type="InterPro" id="IPR001606">
    <property type="entry name" value="ARID_dom"/>
</dbReference>
<evidence type="ECO:0000256" key="20">
    <source>
        <dbReference type="ARBA" id="ARBA00023187"/>
    </source>
</evidence>
<dbReference type="InterPro" id="IPR023123">
    <property type="entry name" value="Tubulin_C"/>
</dbReference>
<keyword evidence="12" id="KW-0747">Spliceosome</keyword>
<dbReference type="PROSITE" id="PS00227">
    <property type="entry name" value="TUBULIN"/>
    <property type="match status" value="1"/>
</dbReference>
<dbReference type="InterPro" id="IPR043129">
    <property type="entry name" value="ATPase_NBD"/>
</dbReference>
<sequence>FCKVSRVLPGPLAPPREAIASLRQLAFLHYQFNMREVISIHVGQAGVQIGNACWELYCLEHGIQPDGRMPSDQKSDDSFTTFFSETGQGRYVPRAIMVDLEPTVIDEIRTGTYKQLFHPEQMITGKEDAANNYARGHYTIGKEIIDTVLDRVRRLADNCTGLQGFLIFHSFGGGTGSGFTSLLMERLSVDYGKKSKLEFSIYPAPQVSTAVVEPYNSILTTHTTLEHSDCAFMVDNEAIYDICRRNLDVDRPSYTNLNRIISQVVSSITASLRFDGALNVDLTEFQTNLVPYPRIHFPLATYSPLISAEKAYHEALSVQDITNMCFEPANQMVKCDPRHGKYMAVCLLYRGDVVPKDVNASIASIKTKRTIQFVDWCPTGFKVGINYQPPTVVPGGDLAKVPRAVCMLSNTTAIAEAWARLDHKFDLMYAKRAFVHWYVGEGMEEGEFSEAREDLAALEKDYEEVGVDSNEGFEDGQEEMEKQLDVPLPTGTEHLVLVTGRPDGDSIGTRANERVSSDELVALAQQLKGARELVRGRALDRMHDIAKQMEHLQEMARKVLEDANRDEHLHKIACNMQKIVGKIYHVYDREGTQYMSLLSPDEWGKPEKADEYRGSYRLEADRSWTPLEEMVATRHRTLIMDNGGHSIKMGWNSDENPRVIPNSIVKGKNERKRVFVGEELSECTDRSSLFFLLPLEKVNWDVQQQIWERSLKDQSQEESRIVLTHPNVLAPAIKDESCEILFEMFGFGEVFKSSSAGLVGQCKRQSRVVLVVDSGFSFTHVVPILDDKIIQEGVVRMDIGGKLLTNQLKEWISYRELNVVEETFVINECKEDSCYVSLQFDKDVEIARCGGEDNTIVREYVLPDFSIRHRGIIREPVRVLDDTVQKIRLNIERFSIPEALFNPSNIGINQMGVAECIVHSIKKCPVNIREALLQNIYLIGGNTKFPNFQQRLLEEVSSMVEWKVNMSKDVDGQDPIERGWRAGKRMVNGGMIEKRFVTKEQYAEEGEEACARAFFHFHRGNEKRQNWDDNRDATIYVGGLDEKVTDGCLWELFVQAGPVVSVNMPKDRVTGSHQGFGFVEFMGEEDADYAIKIMNMIKLYGKPIKVNKASAHEKNMDVGANVFIGNLDPEVDEKLLFDTFSAFGVILQVPKIMRDPDSGNSKGFAFVNFASFEASDAAMEAMNGQAITVSYAFKKDGHGERHGSAAERLLAQQNPMFTGDRPNQMFAETPRGSVAPPPPPMMGGHLPMPPGYPPLPPSATPIPPPPPPPMSSTPRPPPPPPMSVPPPPPSAWGIPPPPPPGGMPPPPPPGMMPPPPPGMMPPPPGMMPPPPRMPPGSCHLSSMSRLLILLLLLFHPSTPSDSLFEDDIVFDEEDIPHVGSLFTDLFADSKQQLILDLDIFRSIINAHMEYGNAIQEGNVELVKYGMKIVEKMKELDISAACLADMFHLTWSAVEYATYVEETKNCTTCQCTPYIHQKKNERQWIFNVLDAMGKMPSGLTGGNNLWVGSWGTCRKISVVKNNQGQLWKGQYCLARLNPYNRDNPLKSIGPSGPPDERCYQNPNATVSPPEEDPNDSKCFDLIPLINFGLCMPDTCTAYDVRKMVKFGYGGVEALVGRDLVCNVTVECRNEREEAEISQSPLSMFALVLLSFLIIMVIFGSIYDYVVVNDMKENGTFNYNAQPFFIKSLLAFSANTNLKKVMETEDKGDQISCLYGLRFLSMGWIILGHLYYYIARSLTTDNLIPTLINFPQMFYTQIIVQAPLAVDSFFFLSGLLACYITFKKLLKDKSIKRAQILSVGGWLVIYLRRYLRLTPMYVFVMLMNVTLFTFVSNGPFWRPIEPEGCKHTWWVNLLYLNNFLMQDVECCMGWTWYMANDFQFHVILFPIIVISLYLNKKVGYAISGLMIVASTIAKLVIMEIKEYPPAPLLTAKLTIVQKLDAYWSDVYMMPYIRCGPFICGCLVGYVMIDLTLEKKNSIEYKLSWRNAAIGWTISTILGLYSVFGLYEYARTGDISNWWRILYVVMGRNGFSFALSWVTFACSTGNGGLVTKILAFKTFIPLGKITFGAYLIHPILLQIYNLSRPQPFHFTTFFQMVDLTSSPLFIHPFQFVHFIETVFISYFAALIIHLLVEAPNQIFEGLLFGGMTKPRQPKEIQKRDGDAIATENERAPMITEKNGMELGKRKSKLESYIDSVMESPEKKQRKHDFEQSLRQFYRRKWNVPLKPPAVHGIEFDLFKLFEVVMAFGGWQKVSYLEKWGDVAEQFGIKEDIMGGDNAVKTLYMRYLYKFEQNETGGDLDDMMDSEVVRGRNRQVSFLATAECPVYVHKVNHAEAQRLSSTEADYGRLTKSLISGLPNEVDFAINICTLLSHPGPRLLRVANAPNIVSLLLANIAVFDPEDETMSNLYASWVERSERDFLDFWLAAEIDEEYIKLFLPQAATKRKRELLGRDILVGITPSFSSNDVMSWRVYQIATIFRNLSFEPVNKPSLAESNQLIKFCILASNSSWSQLATAALDTLSNIATDINLTSPRLLYEGGHSLLKTIHSGIHSNDKFKLIRSMELLAGLSGAEENEDILCQFLSRDLLSKIFSYLLVKDIMLCVYTLECIYQISEMGGLACDMVCEVSHSLSMLLSLSSVEAVSFGATGLAGMKVVEYHPPGSIPPSSQGMVPQGGMMIGHPNHPMGLPPLPSHGPPHHHLPSHPQHHIPLTHHMPPPSQPVISTVRITPATVHVPNSIHTSPAKQGENKIEQLTCQWIRASCEKEEGSSTSRGDLYAAYVDDMRNVHHSLSGSLQMFTNMIKTIFNDVEFKLPEGGTVMVVHGLRLNKPHKTSKGGDGTIKKENGVVEKKNATPQVIPSAVSASSILVDSSLHETKIVRVENTKREKSTEEENAQKNEEEEKKNENDEKKENVENGVEEKKDEKEDETKEESENGEKEKEEEKEGEEKEEKEDEKMEEEKDDEAETSNDKKPNGTTEEKKVVIPTRRWSRGEWMCEWDGCGERFDAHSSLLHHATIDHLNNVIEPVVCKWTGCDGTKRNKWSLVTHLQDHHASEVQLREASRRRKEGRAPMHPPKYSSHIPRETPQHPGYSKTAAIDAIRRHAFNFIVKDLTEEVEGPVTKSIRLTSCLILRNIARYSVEGRCNLRRYERSLSWMALSRLESNGALAQLLAELPREDEQEKDDSSSSPASMTQAHSKEKPIVYYYHEDIGNFHYGPKHPMKPQRMAVCQSLVLHYGLSKKLEMRRLPYASSADLKRFHSEEYINFLEKISPQTVMYPGYDDIGQFHFGEDCPVWDGIYDFCCLYTGGSLEGAVRLNHKKTDVVINWSGGLHHAKKHNASGFCYVNDIVIAILELLKYHQRVLYIDIDIHHGDGVQEAFNLTDRVMTVSFHKYGNHFFPGTGDMYDVGRETGRFYSVNVPLLQGIDDNSYTTLFKAVIQGVVDNYQPEVIVLQCGADSLSNDRLGNFNLSLDGHGECVSWTKSLGIPMMVLGGGGYTLKNVARCWANETGLLVGERLDDKLPETCEYYNYFGPDHSLRSGMEFKHENQNTKEYLQAIKVEVLENLRQIKGAPSVQMQGVPEDFFNNEQVFMKNDENMDERRDDDDEDTGYNPHYDQ</sequence>
<dbReference type="PRINTS" id="PR01162">
    <property type="entry name" value="ALPHATUBULIN"/>
</dbReference>
<evidence type="ECO:0000256" key="25">
    <source>
        <dbReference type="SAM" id="MobiDB-lite"/>
    </source>
</evidence>
<name>A0A2A6D3X6_PRIPA</name>
<dbReference type="CDD" id="cd12335">
    <property type="entry name" value="RRM2_SF3B4"/>
    <property type="match status" value="1"/>
</dbReference>
<dbReference type="Gene3D" id="3.30.160.60">
    <property type="entry name" value="Classic Zinc Finger"/>
    <property type="match status" value="1"/>
</dbReference>
<dbReference type="InterPro" id="IPR000504">
    <property type="entry name" value="RRM_dom"/>
</dbReference>
<feature type="region of interest" description="Disordered" evidence="25">
    <location>
        <begin position="3172"/>
        <end position="3192"/>
    </location>
</feature>
<feature type="region of interest" description="Disordered" evidence="25">
    <location>
        <begin position="3590"/>
        <end position="3612"/>
    </location>
</feature>
<dbReference type="PANTHER" id="PTHR11588">
    <property type="entry name" value="TUBULIN"/>
    <property type="match status" value="1"/>
</dbReference>
<dbReference type="Gene3D" id="1.10.10.10">
    <property type="entry name" value="Winged helix-like DNA-binding domain superfamily/Winged helix DNA-binding domain"/>
    <property type="match status" value="1"/>
</dbReference>
<dbReference type="FunFam" id="3.40.50.1440:FF:000019">
    <property type="entry name" value="Tubulin alpha chain"/>
    <property type="match status" value="1"/>
</dbReference>
<keyword evidence="10" id="KW-0493">Microtubule</keyword>
<dbReference type="InterPro" id="IPR000217">
    <property type="entry name" value="Tubulin"/>
</dbReference>
<dbReference type="CDD" id="cd16100">
    <property type="entry name" value="ARID"/>
    <property type="match status" value="1"/>
</dbReference>
<dbReference type="FunFam" id="3.90.640.10:FF:000014">
    <property type="entry name" value="Putative actin-related protein 6"/>
    <property type="match status" value="1"/>
</dbReference>
<dbReference type="InterPro" id="IPR034158">
    <property type="entry name" value="SF3B4_RRM1"/>
</dbReference>
<dbReference type="Gene3D" id="3.90.640.10">
    <property type="entry name" value="Actin, Chain A, domain 4"/>
    <property type="match status" value="1"/>
</dbReference>
<dbReference type="Pfam" id="PF00091">
    <property type="entry name" value="Tubulin"/>
    <property type="match status" value="1"/>
</dbReference>
<dbReference type="GO" id="GO:0008380">
    <property type="term" value="P:RNA splicing"/>
    <property type="evidence" value="ECO:0007669"/>
    <property type="project" value="UniProtKB-KW"/>
</dbReference>
<evidence type="ECO:0000256" key="24">
    <source>
        <dbReference type="ARBA" id="ARBA00070533"/>
    </source>
</evidence>
<evidence type="ECO:0000256" key="1">
    <source>
        <dbReference type="ARBA" id="ARBA00001946"/>
    </source>
</evidence>
<dbReference type="GO" id="GO:0016747">
    <property type="term" value="F:acyltransferase activity, transferring groups other than amino-acyl groups"/>
    <property type="evidence" value="ECO:0007669"/>
    <property type="project" value="InterPro"/>
</dbReference>
<dbReference type="Gene3D" id="3.40.800.20">
    <property type="entry name" value="Histone deacetylase domain"/>
    <property type="match status" value="1"/>
</dbReference>
<dbReference type="SMART" id="SM00865">
    <property type="entry name" value="Tubulin_C"/>
    <property type="match status" value="1"/>
</dbReference>
<comment type="catalytic activity">
    <reaction evidence="22">
        <text>N(6)-acetyl-L-lysyl-[histone] + H2O = L-lysyl-[histone] + acetate</text>
        <dbReference type="Rhea" id="RHEA:58196"/>
        <dbReference type="Rhea" id="RHEA-COMP:9845"/>
        <dbReference type="Rhea" id="RHEA-COMP:11338"/>
        <dbReference type="ChEBI" id="CHEBI:15377"/>
        <dbReference type="ChEBI" id="CHEBI:29969"/>
        <dbReference type="ChEBI" id="CHEBI:30089"/>
        <dbReference type="ChEBI" id="CHEBI:61930"/>
        <dbReference type="EC" id="3.5.1.98"/>
    </reaction>
</comment>
<dbReference type="Pfam" id="PF01388">
    <property type="entry name" value="ARID"/>
    <property type="match status" value="1"/>
</dbReference>
<dbReference type="GO" id="GO:0005681">
    <property type="term" value="C:spliceosomal complex"/>
    <property type="evidence" value="ECO:0007669"/>
    <property type="project" value="UniProtKB-KW"/>
</dbReference>
<evidence type="ECO:0000256" key="2">
    <source>
        <dbReference type="ARBA" id="ARBA00004123"/>
    </source>
</evidence>
<comment type="similarity">
    <text evidence="5">Belongs to the SF3B4 family.</text>
</comment>
<dbReference type="InterPro" id="IPR016024">
    <property type="entry name" value="ARM-type_fold"/>
</dbReference>
<feature type="transmembrane region" description="Helical" evidence="26">
    <location>
        <begin position="1899"/>
        <end position="1918"/>
    </location>
</feature>
<dbReference type="FunFam" id="3.30.1330.20:FF:000001">
    <property type="entry name" value="Tubulin alpha chain"/>
    <property type="match status" value="1"/>
</dbReference>
<dbReference type="SUPFAM" id="SSF48371">
    <property type="entry name" value="ARM repeat"/>
    <property type="match status" value="1"/>
</dbReference>
<comment type="cofactor">
    <cofactor evidence="1">
        <name>Mg(2+)</name>
        <dbReference type="ChEBI" id="CHEBI:18420"/>
    </cofactor>
</comment>
<dbReference type="Pfam" id="PF00076">
    <property type="entry name" value="RRM_1"/>
    <property type="match status" value="2"/>
</dbReference>
<evidence type="ECO:0000256" key="6">
    <source>
        <dbReference type="ARBA" id="ARBA00009636"/>
    </source>
</evidence>
<keyword evidence="14" id="KW-0547">Nucleotide-binding</keyword>
<feature type="transmembrane region" description="Helical" evidence="26">
    <location>
        <begin position="1986"/>
        <end position="2007"/>
    </location>
</feature>
<evidence type="ECO:0000256" key="17">
    <source>
        <dbReference type="ARBA" id="ARBA00022853"/>
    </source>
</evidence>
<feature type="transmembrane region" description="Helical" evidence="26">
    <location>
        <begin position="1876"/>
        <end position="1892"/>
    </location>
</feature>
<dbReference type="GO" id="GO:0005525">
    <property type="term" value="F:GTP binding"/>
    <property type="evidence" value="ECO:0000318"/>
    <property type="project" value="GO_Central"/>
</dbReference>
<evidence type="ECO:0000256" key="4">
    <source>
        <dbReference type="ARBA" id="ARBA00005665"/>
    </source>
</evidence>
<dbReference type="SMART" id="SM00501">
    <property type="entry name" value="BRIGHT"/>
    <property type="match status" value="1"/>
</dbReference>
<feature type="compositionally biased region" description="Basic and acidic residues" evidence="25">
    <location>
        <begin position="2876"/>
        <end position="2955"/>
    </location>
</feature>
<feature type="region of interest" description="Disordered" evidence="25">
    <location>
        <begin position="3051"/>
        <end position="3087"/>
    </location>
</feature>
<evidence type="ECO:0000256" key="10">
    <source>
        <dbReference type="ARBA" id="ARBA00022701"/>
    </source>
</evidence>
<dbReference type="FunFam" id="3.40.800.20:FF:000024">
    <property type="entry name" value="Histone deacetylase 3"/>
    <property type="match status" value="1"/>
</dbReference>
<dbReference type="SUPFAM" id="SSF52768">
    <property type="entry name" value="Arginase/deacetylase"/>
    <property type="match status" value="1"/>
</dbReference>
<feature type="region of interest" description="Disordered" evidence="25">
    <location>
        <begin position="2876"/>
        <end position="2978"/>
    </location>
</feature>
<dbReference type="SMART" id="SM00268">
    <property type="entry name" value="ACTIN"/>
    <property type="match status" value="1"/>
</dbReference>
<dbReference type="SUPFAM" id="SSF52490">
    <property type="entry name" value="Tubulin nucleotide-binding domain-like"/>
    <property type="match status" value="1"/>
</dbReference>
<proteinExistence type="inferred from homology"/>
<dbReference type="InterPro" id="IPR003008">
    <property type="entry name" value="Tubulin_FtsZ_GTPase"/>
</dbReference>
<dbReference type="InterPro" id="IPR006621">
    <property type="entry name" value="Nose-resist-to-fluoxetine_N"/>
</dbReference>
<evidence type="ECO:0000313" key="28">
    <source>
        <dbReference type="Proteomes" id="UP000005239"/>
    </source>
</evidence>
<keyword evidence="21" id="KW-0539">Nucleus</keyword>
<dbReference type="PROSITE" id="PS00028">
    <property type="entry name" value="ZINC_FINGER_C2H2_1"/>
    <property type="match status" value="1"/>
</dbReference>
<reference evidence="28" key="1">
    <citation type="journal article" date="2008" name="Nat. Genet.">
        <title>The Pristionchus pacificus genome provides a unique perspective on nematode lifestyle and parasitism.</title>
        <authorList>
            <person name="Dieterich C."/>
            <person name="Clifton S.W."/>
            <person name="Schuster L.N."/>
            <person name="Chinwalla A."/>
            <person name="Delehaunty K."/>
            <person name="Dinkelacker I."/>
            <person name="Fulton L."/>
            <person name="Fulton R."/>
            <person name="Godfrey J."/>
            <person name="Minx P."/>
            <person name="Mitreva M."/>
            <person name="Roeseler W."/>
            <person name="Tian H."/>
            <person name="Witte H."/>
            <person name="Yang S.P."/>
            <person name="Wilson R.K."/>
            <person name="Sommer R.J."/>
        </authorList>
    </citation>
    <scope>NUCLEOTIDE SEQUENCE [LARGE SCALE GENOMIC DNA]</scope>
    <source>
        <strain evidence="28">PS312</strain>
    </source>
</reference>
<dbReference type="SMART" id="SM00360">
    <property type="entry name" value="RRM"/>
    <property type="match status" value="2"/>
</dbReference>
<dbReference type="Gene3D" id="3.30.420.40">
    <property type="match status" value="2"/>
</dbReference>
<dbReference type="GO" id="GO:0046872">
    <property type="term" value="F:metal ion binding"/>
    <property type="evidence" value="ECO:0007669"/>
    <property type="project" value="UniProtKB-KW"/>
</dbReference>
<dbReference type="InterPro" id="IPR036525">
    <property type="entry name" value="Tubulin/FtsZ_GTPase_sf"/>
</dbReference>
<dbReference type="GO" id="GO:0000278">
    <property type="term" value="P:mitotic cell cycle"/>
    <property type="evidence" value="ECO:0000318"/>
    <property type="project" value="GO_Central"/>
</dbReference>
<evidence type="ECO:0000256" key="26">
    <source>
        <dbReference type="SAM" id="Phobius"/>
    </source>
</evidence>
<dbReference type="InterPro" id="IPR036388">
    <property type="entry name" value="WH-like_DNA-bd_sf"/>
</dbReference>
<feature type="region of interest" description="Disordered" evidence="25">
    <location>
        <begin position="1216"/>
        <end position="1285"/>
    </location>
</feature>
<dbReference type="CDD" id="cd12334">
    <property type="entry name" value="RRM1_SF3B4"/>
    <property type="match status" value="1"/>
</dbReference>
<feature type="region of interest" description="Disordered" evidence="25">
    <location>
        <begin position="1543"/>
        <end position="1572"/>
    </location>
</feature>
<dbReference type="CDD" id="cd02186">
    <property type="entry name" value="alpha_tubulin"/>
    <property type="match status" value="1"/>
</dbReference>
<feature type="compositionally biased region" description="Basic and acidic residues" evidence="25">
    <location>
        <begin position="2964"/>
        <end position="2978"/>
    </location>
</feature>
<dbReference type="InterPro" id="IPR003150">
    <property type="entry name" value="DNA-bd_RFX"/>
</dbReference>
<comment type="similarity">
    <text evidence="4">Belongs to the actin family. ARP6 subfamily.</text>
</comment>
<comment type="subunit">
    <text evidence="7">Dimer of alpha and beta chains. A typical microtubule is a hollow water-filled tube with an outer diameter of 25 nm and an inner diameter of 15 nM. Alpha-beta heterodimers associate head-to-tail to form protofilaments running lengthwise along the microtubule wall with the beta-tubulin subunit facing the microtubule plus end conferring a structural polarity. Microtubules usually have 13 protofilaments but different protofilament numbers can be found in some organisms and specialized cells.</text>
</comment>
<feature type="compositionally biased region" description="Pro residues" evidence="25">
    <location>
        <begin position="1235"/>
        <end position="1285"/>
    </location>
</feature>
<dbReference type="GO" id="GO:0005200">
    <property type="term" value="F:structural constituent of cytoskeleton"/>
    <property type="evidence" value="ECO:0000318"/>
    <property type="project" value="GO_Central"/>
</dbReference>
<feature type="compositionally biased region" description="Basic and acidic residues" evidence="25">
    <location>
        <begin position="2836"/>
        <end position="2848"/>
    </location>
</feature>
<dbReference type="Pfam" id="PF20146">
    <property type="entry name" value="NRF"/>
    <property type="match status" value="1"/>
</dbReference>
<feature type="compositionally biased region" description="Basic and acidic residues" evidence="25">
    <location>
        <begin position="3172"/>
        <end position="3181"/>
    </location>
</feature>
<evidence type="ECO:0000256" key="21">
    <source>
        <dbReference type="ARBA" id="ARBA00023242"/>
    </source>
</evidence>
<feature type="transmembrane region" description="Helical" evidence="26">
    <location>
        <begin position="1752"/>
        <end position="1780"/>
    </location>
</feature>
<keyword evidence="18" id="KW-0694">RNA-binding</keyword>
<dbReference type="InterPro" id="IPR004000">
    <property type="entry name" value="Actin"/>
</dbReference>
<dbReference type="PROSITE" id="PS51526">
    <property type="entry name" value="RFX_DBD"/>
    <property type="match status" value="1"/>
</dbReference>
<evidence type="ECO:0000256" key="3">
    <source>
        <dbReference type="ARBA" id="ARBA00004496"/>
    </source>
</evidence>
<keyword evidence="28" id="KW-1185">Reference proteome</keyword>
<dbReference type="Pfam" id="PF03953">
    <property type="entry name" value="Tubulin_C"/>
    <property type="match status" value="1"/>
</dbReference>
<accession>A0A2A6D3X6</accession>
<reference evidence="27" key="2">
    <citation type="submission" date="2022-06" db="UniProtKB">
        <authorList>
            <consortium name="EnsemblMetazoa"/>
        </authorList>
    </citation>
    <scope>IDENTIFICATION</scope>
    <source>
        <strain evidence="27">PS312</strain>
    </source>
</reference>
<dbReference type="Gene3D" id="1.10.287.600">
    <property type="entry name" value="Helix hairpin bin"/>
    <property type="match status" value="1"/>
</dbReference>
<keyword evidence="16" id="KW-0460">Magnesium</keyword>
<keyword evidence="17" id="KW-0156">Chromatin regulator</keyword>
<dbReference type="InterPro" id="IPR013087">
    <property type="entry name" value="Znf_C2H2_type"/>
</dbReference>
<evidence type="ECO:0000256" key="16">
    <source>
        <dbReference type="ARBA" id="ARBA00022842"/>
    </source>
</evidence>
<comment type="subcellular location">
    <subcellularLocation>
        <location evidence="3">Cytoplasm</location>
    </subcellularLocation>
    <subcellularLocation>
        <location evidence="2">Nucleus</location>
    </subcellularLocation>
</comment>
<dbReference type="Pfam" id="PF00850">
    <property type="entry name" value="Hist_deacetyl"/>
    <property type="match status" value="1"/>
</dbReference>
<dbReference type="Gene3D" id="3.30.1330.20">
    <property type="entry name" value="Tubulin/FtsZ, C-terminal domain"/>
    <property type="match status" value="1"/>
</dbReference>
<comment type="similarity">
    <text evidence="6">Belongs to the tubulin family.</text>
</comment>
<gene>
    <name evidence="27" type="primary">WBGene00112300</name>
</gene>
<dbReference type="GO" id="GO:0005874">
    <property type="term" value="C:microtubule"/>
    <property type="evidence" value="ECO:0000318"/>
    <property type="project" value="GO_Central"/>
</dbReference>
<dbReference type="PRINTS" id="PR01161">
    <property type="entry name" value="TUBULIN"/>
</dbReference>
<evidence type="ECO:0000256" key="22">
    <source>
        <dbReference type="ARBA" id="ARBA00048287"/>
    </source>
</evidence>
<keyword evidence="19" id="KW-0342">GTP-binding</keyword>
<evidence type="ECO:0000256" key="13">
    <source>
        <dbReference type="ARBA" id="ARBA00022737"/>
    </source>
</evidence>
<keyword evidence="13" id="KW-0677">Repeat</keyword>
<dbReference type="Pfam" id="PF01757">
    <property type="entry name" value="Acyl_transf_3"/>
    <property type="match status" value="1"/>
</dbReference>
<dbReference type="PROSITE" id="PS50102">
    <property type="entry name" value="RRM"/>
    <property type="match status" value="2"/>
</dbReference>
<dbReference type="FunFam" id="3.30.70.330:FF:000505">
    <property type="entry name" value="Splicing factor 3B subunit 4"/>
    <property type="match status" value="1"/>
</dbReference>
<keyword evidence="20" id="KW-0508">mRNA splicing</keyword>
<keyword evidence="26" id="KW-1133">Transmembrane helix</keyword>
<protein>
    <recommendedName>
        <fullName evidence="24">Splicing factor 3B subunit 4</fullName>
    </recommendedName>
</protein>
<dbReference type="GO" id="GO:0141221">
    <property type="term" value="F:histone deacetylase activity, hydrolytic mechanism"/>
    <property type="evidence" value="ECO:0007669"/>
    <property type="project" value="UniProtKB-EC"/>
</dbReference>
<feature type="transmembrane region" description="Helical" evidence="26">
    <location>
        <begin position="1713"/>
        <end position="1732"/>
    </location>
</feature>
<dbReference type="GO" id="GO:0005737">
    <property type="term" value="C:cytoplasm"/>
    <property type="evidence" value="ECO:0000318"/>
    <property type="project" value="GO_Central"/>
</dbReference>
<dbReference type="InterPro" id="IPR008280">
    <property type="entry name" value="Tub_FtsZ_C"/>
</dbReference>
<dbReference type="CDD" id="cd10210">
    <property type="entry name" value="ASKHA_NBD_Arp6"/>
    <property type="match status" value="1"/>
</dbReference>
<keyword evidence="9" id="KW-0507">mRNA processing</keyword>
<evidence type="ECO:0000256" key="11">
    <source>
        <dbReference type="ARBA" id="ARBA00022723"/>
    </source>
</evidence>
<dbReference type="SUPFAM" id="SSF53067">
    <property type="entry name" value="Actin-like ATPase domain"/>
    <property type="match status" value="2"/>
</dbReference>
<dbReference type="Proteomes" id="UP000005239">
    <property type="component" value="Unassembled WGS sequence"/>
</dbReference>
<evidence type="ECO:0000256" key="18">
    <source>
        <dbReference type="ARBA" id="ARBA00022884"/>
    </source>
</evidence>
<dbReference type="InterPro" id="IPR037138">
    <property type="entry name" value="His_deacetylse_dom_sf"/>
</dbReference>
<dbReference type="InterPro" id="IPR035979">
    <property type="entry name" value="RBD_domain_sf"/>
</dbReference>
<evidence type="ECO:0000256" key="15">
    <source>
        <dbReference type="ARBA" id="ARBA00022801"/>
    </source>
</evidence>
<dbReference type="InterPro" id="IPR017975">
    <property type="entry name" value="Tubulin_CS"/>
</dbReference>
<dbReference type="FunFam" id="3.30.70.330:FF:000059">
    <property type="entry name" value="splicing factor 3B subunit 4"/>
    <property type="match status" value="1"/>
</dbReference>
<keyword evidence="11" id="KW-0479">Metal-binding</keyword>
<dbReference type="SUPFAM" id="SSF55307">
    <property type="entry name" value="Tubulin C-terminal domain-like"/>
    <property type="match status" value="1"/>
</dbReference>
<dbReference type="SMART" id="SM01014">
    <property type="entry name" value="ARID"/>
    <property type="match status" value="1"/>
</dbReference>
<dbReference type="SMART" id="SM00864">
    <property type="entry name" value="Tubulin"/>
    <property type="match status" value="1"/>
</dbReference>
<evidence type="ECO:0000256" key="7">
    <source>
        <dbReference type="ARBA" id="ARBA00011747"/>
    </source>
</evidence>
<feature type="region of interest" description="Disordered" evidence="25">
    <location>
        <begin position="2825"/>
        <end position="2848"/>
    </location>
</feature>
<dbReference type="InterPro" id="IPR037103">
    <property type="entry name" value="Tubulin/FtsZ-like_C"/>
</dbReference>
<comment type="catalytic activity">
    <reaction evidence="23">
        <text>GTP + H2O = GDP + phosphate + H(+)</text>
        <dbReference type="Rhea" id="RHEA:19669"/>
        <dbReference type="ChEBI" id="CHEBI:15377"/>
        <dbReference type="ChEBI" id="CHEBI:15378"/>
        <dbReference type="ChEBI" id="CHEBI:37565"/>
        <dbReference type="ChEBI" id="CHEBI:43474"/>
        <dbReference type="ChEBI" id="CHEBI:58189"/>
    </reaction>
    <physiologicalReaction direction="left-to-right" evidence="23">
        <dbReference type="Rhea" id="RHEA:19670"/>
    </physiologicalReaction>
</comment>
<keyword evidence="15" id="KW-0378">Hydrolase</keyword>
<dbReference type="GO" id="GO:0000226">
    <property type="term" value="P:microtubule cytoskeleton organization"/>
    <property type="evidence" value="ECO:0000318"/>
    <property type="project" value="GO_Central"/>
</dbReference>
<evidence type="ECO:0000256" key="14">
    <source>
        <dbReference type="ARBA" id="ARBA00022741"/>
    </source>
</evidence>
<dbReference type="InterPro" id="IPR012677">
    <property type="entry name" value="Nucleotide-bd_a/b_plait_sf"/>
</dbReference>
<dbReference type="Gene3D" id="1.10.150.60">
    <property type="entry name" value="ARID DNA-binding domain"/>
    <property type="match status" value="1"/>
</dbReference>
<evidence type="ECO:0000256" key="12">
    <source>
        <dbReference type="ARBA" id="ARBA00022728"/>
    </source>
</evidence>
<dbReference type="GO" id="GO:0006355">
    <property type="term" value="P:regulation of DNA-templated transcription"/>
    <property type="evidence" value="ECO:0007669"/>
    <property type="project" value="InterPro"/>
</dbReference>
<dbReference type="GO" id="GO:0006397">
    <property type="term" value="P:mRNA processing"/>
    <property type="evidence" value="ECO:0007669"/>
    <property type="project" value="UniProtKB-KW"/>
</dbReference>
<keyword evidence="8" id="KW-0963">Cytoplasm</keyword>
<dbReference type="InterPro" id="IPR034159">
    <property type="entry name" value="SF3B4_RRM2"/>
</dbReference>
<evidence type="ECO:0000256" key="5">
    <source>
        <dbReference type="ARBA" id="ARBA00008363"/>
    </source>
</evidence>
<dbReference type="Gene3D" id="3.30.70.330">
    <property type="match status" value="2"/>
</dbReference>
<dbReference type="InterPro" id="IPR002452">
    <property type="entry name" value="Alpha_tubulin"/>
</dbReference>
<keyword evidence="26" id="KW-0472">Membrane</keyword>
<dbReference type="GO" id="GO:0003677">
    <property type="term" value="F:DNA binding"/>
    <property type="evidence" value="ECO:0007669"/>
    <property type="project" value="InterPro"/>
</dbReference>
<evidence type="ECO:0000256" key="23">
    <source>
        <dbReference type="ARBA" id="ARBA00049117"/>
    </source>
</evidence>